<dbReference type="InterPro" id="IPR057087">
    <property type="entry name" value="Gp12-like"/>
</dbReference>
<dbReference type="Pfam" id="PF23961">
    <property type="entry name" value="Phage_tail_terminator_9"/>
    <property type="match status" value="1"/>
</dbReference>
<evidence type="ECO:0000313" key="2">
    <source>
        <dbReference type="EMBL" id="BDN97297.1"/>
    </source>
</evidence>
<gene>
    <name evidence="2" type="ORF">KAM621c_24020</name>
</gene>
<dbReference type="EMBL" id="AP026382">
    <property type="protein sequence ID" value="BDN97297.1"/>
    <property type="molecule type" value="Genomic_DNA"/>
</dbReference>
<proteinExistence type="predicted"/>
<dbReference type="AlphaFoldDB" id="A0AAD1P3C1"/>
<sequence length="262" mass="29152">MMETYSVKLMTDNGEITYPDYRREKGSFTGAGNAKVILFTPYNNGQSAAFVTSVVLESGGVEIAIPADFRVGFGDVVKFPANTLKTDSATATPVIQRGVPYIALVGTKLALTQLIGDTPIYAQQKLPESADPFTAIHLLSSGRDSEPYAKTWDGDYRVYHYNCTAQVIVIRSSDDAQAFLEHFMYRADSTEGEFWQFDNNFIIDRSGDFENSSPLIANLVYQQMAQVTLSLQFVYQHYERERWIDSATVEKGNKVTVVTKGA</sequence>
<dbReference type="Proteomes" id="UP001058317">
    <property type="component" value="Chromosome"/>
</dbReference>
<feature type="domain" description="Phage neck terminator protein gp12-like" evidence="1">
    <location>
        <begin position="112"/>
        <end position="248"/>
    </location>
</feature>
<dbReference type="RefSeq" id="WP_326978156.1">
    <property type="nucleotide sequence ID" value="NZ_AP026382.1"/>
</dbReference>
<organism evidence="2 3">
    <name type="scientific">Citrobacter braakii</name>
    <dbReference type="NCBI Taxonomy" id="57706"/>
    <lineage>
        <taxon>Bacteria</taxon>
        <taxon>Pseudomonadati</taxon>
        <taxon>Pseudomonadota</taxon>
        <taxon>Gammaproteobacteria</taxon>
        <taxon>Enterobacterales</taxon>
        <taxon>Enterobacteriaceae</taxon>
        <taxon>Citrobacter</taxon>
        <taxon>Citrobacter freundii complex</taxon>
    </lineage>
</organism>
<accession>A0AAD1P3C1</accession>
<evidence type="ECO:0000313" key="3">
    <source>
        <dbReference type="Proteomes" id="UP001058317"/>
    </source>
</evidence>
<reference evidence="2" key="1">
    <citation type="submission" date="2022-07" db="EMBL/GenBank/DDBJ databases">
        <title>Complete genome sequence of carbapenem-resistant Citrobacter spp. in Japan.</title>
        <authorList>
            <person name="Maehana S."/>
            <person name="Suzuki M."/>
            <person name="Kitasato H."/>
        </authorList>
    </citation>
    <scope>NUCLEOTIDE SEQUENCE</scope>
    <source>
        <strain evidence="2">KAM621</strain>
    </source>
</reference>
<evidence type="ECO:0000259" key="1">
    <source>
        <dbReference type="Pfam" id="PF23961"/>
    </source>
</evidence>
<protein>
    <recommendedName>
        <fullName evidence="1">Phage neck terminator protein gp12-like domain-containing protein</fullName>
    </recommendedName>
</protein>
<name>A0AAD1P3C1_CITBR</name>